<feature type="compositionally biased region" description="Low complexity" evidence="14">
    <location>
        <begin position="4902"/>
        <end position="4911"/>
    </location>
</feature>
<dbReference type="InterPro" id="IPR041573">
    <property type="entry name" value="Desmoplakin_Spectrin-like"/>
</dbReference>
<evidence type="ECO:0000256" key="13">
    <source>
        <dbReference type="SAM" id="Coils"/>
    </source>
</evidence>
<keyword evidence="11" id="KW-0206">Cytoskeleton</keyword>
<feature type="coiled-coil region" evidence="13">
    <location>
        <begin position="2078"/>
        <end position="2105"/>
    </location>
</feature>
<feature type="coiled-coil region" evidence="13">
    <location>
        <begin position="2580"/>
        <end position="2607"/>
    </location>
</feature>
<feature type="compositionally biased region" description="Basic and acidic residues" evidence="14">
    <location>
        <begin position="1419"/>
        <end position="1428"/>
    </location>
</feature>
<dbReference type="GO" id="GO:0030056">
    <property type="term" value="C:hemidesmosome"/>
    <property type="evidence" value="ECO:0007669"/>
    <property type="project" value="TreeGrafter"/>
</dbReference>
<evidence type="ECO:0000256" key="14">
    <source>
        <dbReference type="SAM" id="MobiDB-lite"/>
    </source>
</evidence>
<feature type="coiled-coil region" evidence="13">
    <location>
        <begin position="1179"/>
        <end position="1211"/>
    </location>
</feature>
<evidence type="ECO:0000256" key="3">
    <source>
        <dbReference type="ARBA" id="ARBA00022443"/>
    </source>
</evidence>
<dbReference type="InterPro" id="IPR036534">
    <property type="entry name" value="GAR_dom_sf"/>
</dbReference>
<dbReference type="Ensembl" id="ENSPNYT00000027077.1">
    <property type="protein sequence ID" value="ENSPNYP00000026431.1"/>
    <property type="gene ID" value="ENSPNYG00000019767.1"/>
</dbReference>
<dbReference type="FunFam" id="3.30.920.20:FF:000001">
    <property type="entry name" value="Microtubule-actin cross-linking factor 1"/>
    <property type="match status" value="1"/>
</dbReference>
<evidence type="ECO:0000259" key="15">
    <source>
        <dbReference type="PROSITE" id="PS50002"/>
    </source>
</evidence>
<dbReference type="FunFam" id="1.20.58.60:FF:000001">
    <property type="entry name" value="Microtubule-actin cross-linking factor 1"/>
    <property type="match status" value="4"/>
</dbReference>
<dbReference type="GO" id="GO:0008017">
    <property type="term" value="F:microtubule binding"/>
    <property type="evidence" value="ECO:0007669"/>
    <property type="project" value="InterPro"/>
</dbReference>
<feature type="coiled-coil region" evidence="13">
    <location>
        <begin position="1308"/>
        <end position="1363"/>
    </location>
</feature>
<keyword evidence="7" id="KW-0479">Metal-binding</keyword>
<keyword evidence="4" id="KW-1003">Cell membrane</keyword>
<dbReference type="InterPro" id="IPR018159">
    <property type="entry name" value="Spectrin/alpha-actinin"/>
</dbReference>
<dbReference type="Gene3D" id="3.30.920.20">
    <property type="entry name" value="Gas2-like domain"/>
    <property type="match status" value="1"/>
</dbReference>
<dbReference type="PROSITE" id="PS00018">
    <property type="entry name" value="EF_HAND_1"/>
    <property type="match status" value="2"/>
</dbReference>
<dbReference type="PANTHER" id="PTHR23169:SF24">
    <property type="entry name" value="DYSTONIN"/>
    <property type="match status" value="1"/>
</dbReference>
<gene>
    <name evidence="18" type="primary">DST</name>
</gene>
<feature type="compositionally biased region" description="Low complexity" evidence="14">
    <location>
        <begin position="5005"/>
        <end position="5015"/>
    </location>
</feature>
<feature type="compositionally biased region" description="Polar residues" evidence="14">
    <location>
        <begin position="5030"/>
        <end position="5039"/>
    </location>
</feature>
<evidence type="ECO:0000256" key="9">
    <source>
        <dbReference type="ARBA" id="ARBA00022837"/>
    </source>
</evidence>
<feature type="domain" description="EF-hand" evidence="16">
    <location>
        <begin position="4712"/>
        <end position="4747"/>
    </location>
</feature>
<dbReference type="GO" id="GO:0005737">
    <property type="term" value="C:cytoplasm"/>
    <property type="evidence" value="ECO:0007669"/>
    <property type="project" value="TreeGrafter"/>
</dbReference>
<dbReference type="FunFam" id="1.20.58.60:FF:000009">
    <property type="entry name" value="dystonin isoform X1"/>
    <property type="match status" value="1"/>
</dbReference>
<evidence type="ECO:0000256" key="5">
    <source>
        <dbReference type="ARBA" id="ARBA00022490"/>
    </source>
</evidence>
<dbReference type="FunFam" id="1.10.238.10:FF:000013">
    <property type="entry name" value="Microtubule-actin cross-linking factor 1"/>
    <property type="match status" value="1"/>
</dbReference>
<dbReference type="Pfam" id="PF00435">
    <property type="entry name" value="Spectrin"/>
    <property type="match status" value="20"/>
</dbReference>
<keyword evidence="5" id="KW-0963">Cytoplasm</keyword>
<feature type="coiled-coil region" evidence="13">
    <location>
        <begin position="783"/>
        <end position="820"/>
    </location>
</feature>
<feature type="coiled-coil region" evidence="13">
    <location>
        <begin position="3052"/>
        <end position="3112"/>
    </location>
</feature>
<evidence type="ECO:0000256" key="7">
    <source>
        <dbReference type="ARBA" id="ARBA00022723"/>
    </source>
</evidence>
<proteinExistence type="predicted"/>
<dbReference type="PANTHER" id="PTHR23169">
    <property type="entry name" value="ENVOPLAKIN"/>
    <property type="match status" value="1"/>
</dbReference>
<dbReference type="SMART" id="SM00243">
    <property type="entry name" value="GAS2"/>
    <property type="match status" value="1"/>
</dbReference>
<evidence type="ECO:0000256" key="1">
    <source>
        <dbReference type="ARBA" id="ARBA00004236"/>
    </source>
</evidence>
<dbReference type="CDD" id="cd00051">
    <property type="entry name" value="EFh"/>
    <property type="match status" value="1"/>
</dbReference>
<dbReference type="FunFam" id="1.20.58.60:FF:000008">
    <property type="entry name" value="microtubule-actin cross-linking factor 1"/>
    <property type="match status" value="2"/>
</dbReference>
<dbReference type="PROSITE" id="PS50222">
    <property type="entry name" value="EF_HAND_2"/>
    <property type="match status" value="2"/>
</dbReference>
<keyword evidence="3 12" id="KW-0728">SH3 domain</keyword>
<dbReference type="FunFam" id="1.20.58.60:FF:000093">
    <property type="entry name" value="dystonin isoform X1"/>
    <property type="match status" value="1"/>
</dbReference>
<dbReference type="InterPro" id="IPR049538">
    <property type="entry name" value="PCN-like_spectrin-like_rpt"/>
</dbReference>
<comment type="subcellular location">
    <subcellularLocation>
        <location evidence="1">Cell membrane</location>
    </subcellularLocation>
    <subcellularLocation>
        <location evidence="2">Cytoplasm</location>
        <location evidence="2">Cytoskeleton</location>
    </subcellularLocation>
</comment>
<dbReference type="GO" id="GO:0042060">
    <property type="term" value="P:wound healing"/>
    <property type="evidence" value="ECO:0007669"/>
    <property type="project" value="TreeGrafter"/>
</dbReference>
<feature type="compositionally biased region" description="Polar residues" evidence="14">
    <location>
        <begin position="4924"/>
        <end position="4936"/>
    </location>
</feature>
<keyword evidence="9" id="KW-0106">Calcium</keyword>
<protein>
    <submittedName>
        <fullName evidence="18">Dystonin</fullName>
    </submittedName>
</protein>
<dbReference type="SUPFAM" id="SSF143575">
    <property type="entry name" value="GAS2 domain-like"/>
    <property type="match status" value="1"/>
</dbReference>
<dbReference type="Pfam" id="PF17902">
    <property type="entry name" value="SH3_10"/>
    <property type="match status" value="1"/>
</dbReference>
<dbReference type="PROSITE" id="PS50002">
    <property type="entry name" value="SH3"/>
    <property type="match status" value="1"/>
</dbReference>
<dbReference type="GO" id="GO:0005886">
    <property type="term" value="C:plasma membrane"/>
    <property type="evidence" value="ECO:0007669"/>
    <property type="project" value="UniProtKB-SubCell"/>
</dbReference>
<dbReference type="FunFam" id="1.20.58.60:FF:000031">
    <property type="entry name" value="Microtubule-actin cross-linking factor 1"/>
    <property type="match status" value="1"/>
</dbReference>
<feature type="domain" description="EF-hand" evidence="16">
    <location>
        <begin position="4748"/>
        <end position="4783"/>
    </location>
</feature>
<feature type="region of interest" description="Disordered" evidence="14">
    <location>
        <begin position="1379"/>
        <end position="1438"/>
    </location>
</feature>
<keyword evidence="10" id="KW-0472">Membrane</keyword>
<dbReference type="GeneTree" id="ENSGT00940000155008"/>
<dbReference type="InterPro" id="IPR041615">
    <property type="entry name" value="Desmoplakin_SH3"/>
</dbReference>
<dbReference type="Pfam" id="PF18373">
    <property type="entry name" value="Spectrin_2"/>
    <property type="match status" value="1"/>
</dbReference>
<keyword evidence="8" id="KW-0677">Repeat</keyword>
<dbReference type="FunFam" id="1.20.58.60:FF:000012">
    <property type="entry name" value="Microtubule-actin cross-linking factor 1"/>
    <property type="match status" value="1"/>
</dbReference>
<dbReference type="InterPro" id="IPR002048">
    <property type="entry name" value="EF_hand_dom"/>
</dbReference>
<feature type="coiled-coil region" evidence="13">
    <location>
        <begin position="423"/>
        <end position="450"/>
    </location>
</feature>
<dbReference type="Gene3D" id="1.20.58.1060">
    <property type="match status" value="1"/>
</dbReference>
<keyword evidence="13" id="KW-0175">Coiled coil</keyword>
<dbReference type="InterPro" id="IPR018247">
    <property type="entry name" value="EF_Hand_1_Ca_BS"/>
</dbReference>
<dbReference type="InterPro" id="IPR002017">
    <property type="entry name" value="Spectrin_repeat"/>
</dbReference>
<dbReference type="InterPro" id="IPR001452">
    <property type="entry name" value="SH3_domain"/>
</dbReference>
<evidence type="ECO:0000256" key="2">
    <source>
        <dbReference type="ARBA" id="ARBA00004245"/>
    </source>
</evidence>
<dbReference type="Pfam" id="PF02187">
    <property type="entry name" value="GAS2"/>
    <property type="match status" value="1"/>
</dbReference>
<organism evidence="18">
    <name type="scientific">Pundamilia nyererei</name>
    <dbReference type="NCBI Taxonomy" id="303518"/>
    <lineage>
        <taxon>Eukaryota</taxon>
        <taxon>Metazoa</taxon>
        <taxon>Chordata</taxon>
        <taxon>Craniata</taxon>
        <taxon>Vertebrata</taxon>
        <taxon>Euteleostomi</taxon>
        <taxon>Actinopterygii</taxon>
        <taxon>Neopterygii</taxon>
        <taxon>Teleostei</taxon>
        <taxon>Neoteleostei</taxon>
        <taxon>Acanthomorphata</taxon>
        <taxon>Ovalentaria</taxon>
        <taxon>Cichlomorphae</taxon>
        <taxon>Cichliformes</taxon>
        <taxon>Cichlidae</taxon>
        <taxon>African cichlids</taxon>
        <taxon>Pseudocrenilabrinae</taxon>
        <taxon>Haplochromini</taxon>
        <taxon>Pundamilia</taxon>
    </lineage>
</organism>
<evidence type="ECO:0000256" key="12">
    <source>
        <dbReference type="PROSITE-ProRule" id="PRU00192"/>
    </source>
</evidence>
<dbReference type="GO" id="GO:0005509">
    <property type="term" value="F:calcium ion binding"/>
    <property type="evidence" value="ECO:0007669"/>
    <property type="project" value="InterPro"/>
</dbReference>
<evidence type="ECO:0000259" key="17">
    <source>
        <dbReference type="PROSITE" id="PS51460"/>
    </source>
</evidence>
<feature type="coiled-coil region" evidence="13">
    <location>
        <begin position="1848"/>
        <end position="1878"/>
    </location>
</feature>
<evidence type="ECO:0000256" key="11">
    <source>
        <dbReference type="ARBA" id="ARBA00023212"/>
    </source>
</evidence>
<dbReference type="GO" id="GO:0005925">
    <property type="term" value="C:focal adhesion"/>
    <property type="evidence" value="ECO:0007669"/>
    <property type="project" value="TreeGrafter"/>
</dbReference>
<dbReference type="STRING" id="303518.ENSPNYP00000026431"/>
<feature type="region of interest" description="Disordered" evidence="14">
    <location>
        <begin position="4890"/>
        <end position="4962"/>
    </location>
</feature>
<evidence type="ECO:0000256" key="4">
    <source>
        <dbReference type="ARBA" id="ARBA00022475"/>
    </source>
</evidence>
<dbReference type="Gene3D" id="2.30.30.40">
    <property type="entry name" value="SH3 Domains"/>
    <property type="match status" value="1"/>
</dbReference>
<dbReference type="SMART" id="SM00054">
    <property type="entry name" value="EFh"/>
    <property type="match status" value="2"/>
</dbReference>
<dbReference type="InterPro" id="IPR003108">
    <property type="entry name" value="GAR_dom"/>
</dbReference>
<dbReference type="InterPro" id="IPR043197">
    <property type="entry name" value="Plakin"/>
</dbReference>
<dbReference type="InterPro" id="IPR011992">
    <property type="entry name" value="EF-hand-dom_pair"/>
</dbReference>
<evidence type="ECO:0000256" key="8">
    <source>
        <dbReference type="ARBA" id="ARBA00022737"/>
    </source>
</evidence>
<dbReference type="CDD" id="cd00176">
    <property type="entry name" value="SPEC"/>
    <property type="match status" value="15"/>
</dbReference>
<feature type="coiled-coil region" evidence="13">
    <location>
        <begin position="1481"/>
        <end position="1536"/>
    </location>
</feature>
<feature type="domain" description="GAR" evidence="17">
    <location>
        <begin position="4788"/>
        <end position="4866"/>
    </location>
</feature>
<dbReference type="FunFam" id="1.20.58.60:FF:000025">
    <property type="entry name" value="microtubule-actin cross-linking factor 1"/>
    <property type="match status" value="1"/>
</dbReference>
<dbReference type="GO" id="GO:0031581">
    <property type="term" value="P:hemidesmosome assembly"/>
    <property type="evidence" value="ECO:0007669"/>
    <property type="project" value="TreeGrafter"/>
</dbReference>
<dbReference type="SMART" id="SM00150">
    <property type="entry name" value="SPEC"/>
    <property type="match status" value="33"/>
</dbReference>
<keyword evidence="6" id="KW-0597">Phosphoprotein</keyword>
<reference evidence="18" key="1">
    <citation type="submission" date="2023-09" db="UniProtKB">
        <authorList>
            <consortium name="Ensembl"/>
        </authorList>
    </citation>
    <scope>IDENTIFICATION</scope>
</reference>
<evidence type="ECO:0000259" key="16">
    <source>
        <dbReference type="PROSITE" id="PS50222"/>
    </source>
</evidence>
<dbReference type="GO" id="GO:0045104">
    <property type="term" value="P:intermediate filament cytoskeleton organization"/>
    <property type="evidence" value="ECO:0007669"/>
    <property type="project" value="InterPro"/>
</dbReference>
<dbReference type="Gene3D" id="1.20.58.60">
    <property type="match status" value="26"/>
</dbReference>
<sequence length="5083" mass="577262">MAYLSGSNSSFTSYGSGDTVYSEPLQINSSVFLNNNIAYGSRHFDFKQVKTSKITFHLCFFRLEMLQQIANRVQRDCVNGEDKLALARTALQSDAKRLESGIQFLNEAEIAGYLLECENILRQQVVDIQILLDGKFPFADQLVQRVSKLRDNLLALRAECSSVYSKGRTLTTEQTKMMISGITQSLNSGFSQSINTNLTPALTPALTPGGIGTPGSTFTSSLTPCLTPSLTPALTPSLQPASVQSYLGGGGDMVPGSLRHLKNMQIRKPLLKSSLADPSLTEEEVNMKFVQDLLNWVEEMQMELERSEWGSDMPSVKMNLDNHKNVHRVIEEFQMSLKEAKISEIQMTMPLKLSFSDKLNKLEKQYERLLSSSRERQSHLESLHDFVSQATQELIWLNEKEEEEVAFDWSDRNINISKKRDYHADLMRELDEKEEAIKSVQDKAERLMLKNHPARLTIEAYKAAMQTQWSWILQLCSCVEQHLKENAIYFEFFSDAKESMDYLKNLQDSIQRKYSCDRTSSLHRLEDLIQESMDEKEQLLQYRSTVAGLVGRAKNIVQLKPRNPENPLRSSIPVKAICDYRQIEITIYKEDECVLASNSHRAKWKVINPAGNEAMVPSVCFTVPPPNKEAVDMASRTEQLYQNVLALWHHSHVNMKSVVSWHYLMADIQAIRNWNAASVSFLLTIICEHQQVLSNLQSHFDEFLEDSEESKVFTMADCAQLERDVAACKEYYQELLRSAEREEHEESMYNHYISEIRNFRMHLEAHEKHLIRQIRSPLERDDLEQSLQRITEHERKTAELNKLKEDLDAMKEKCELFLRQAAGSPSVATLSSELTVLIQSMSQVYSMSSIYMDKLKTVSLVVKHSQSAEALVKAYESKLYEEDAMNPDVKSIENVISTLKHWRTEIDERQESFHDMEDELQKARLISDRMFKAHNERDFDLDWHKEKADQLSERWQNIHSQIESRLRDLDGISKSLKHYRDSYSSLDEWVRDMEAAQLKAQEHKPEDSKALAELLNKQKILVAEIEKKQSSIDECQKYSEQYSSAVKDYELQLMTFRAMVDSQHKSPLKKRRMQSSSDAIQQEFMDLRTRYTALVTLMTQYVKFASETLKRTEDEERSVDEEKRENGDKVNKLLQWMSNVKQTVSNSGDALKDSNVSVEEIVTKKEQIAEALRSTQTMLNKHSDKMTEEERKKAQEQLQSLTQAYNELSQQCSDQTPSADESLLEKQKEFTDKLADVCDNLTLTENRLIGHKQQAENAESITDLQQYQQEHQALQKDVLTNASALNDVISSTNTFLVENRSKMTPDQIAAIESKLEEAKSKAKVINQRAEDSRKDLEKAVTTAIQQESEKAAAVEQLEESKSKIEGLLDWISNVGNKNKSSLDQTDHVSQENGNLPEEPSAKGLITDDDNANGNALQATEKDFGRETSGEDNESPNLDKQYQGLKAHHQEILSQQQDLIMATQSAQAMLDKQANVLSPQEKEALQKNIQELKERYETSLTQAEQQMKQVQCVQEELKKFQDDCEEFENWLNQAEEEILELGAPASCLNILSDNLQRQKSFSEDVISHKGDLRFITISGQKVLDVAKAFGSADPAAKNPLLHVDTSGTCSAVKDKLDSAASRYKTLHSQCNLLGNNLKDVVDKYKKYDDSSTGLLKWLNSSEEEARKQQSEAIAADPQTLQKQLEDTKVLQGQMMGHQTAIDSLRKTAESLITSEGDLLSNPDEIQETVDDIVERYDNLSKSVSDRNEKLQITLTRSMSVQDGLDEMMGWMEGVEASVEEKGQITLDSASLGGILSKEAALEQDIASRQSSISAMKAKVKKFVETADPSAAALLQSKMDSLSQRFSDACDQHRQKIATLEKLKEKVEQFENVAEKVQQFVLKRSQDLHETDGPGKTFNELSQLMQNTKADMAEYAGDLEKLQTLSKELSEISPDGNKAQIQSKLDNLSNGLLDEWTSKGPAVQDLNTKGSTLCNLITFLTSPAKTKTPNKSGKHQLFFISSELMVIQQNMSSINVGYTDLGETLKNRSAQLSSLLQKVKEAQKETDDMMLWLKDMKKTAQSWNSAATEKDSVKTQLEQQKAFEDNMKQKQEALHKLREKLLDLIKTHPNSPEAAKWKQMLAEIDISGSVEERKQHLEQSNKNLDIFQTTEQQLGQWLSEKELMMSVLGPLSIDPNMLKMQKQQVQILQNEFKSHKPQYEQLEEAASAILSSSGDQDPSSGKLVNEQLAAVTQKWAGLTGQLDQRDSLIDQAVVKTRKFQELLRSLSNTATHLESQLTNHQGLSTQPDAVKKQLEDAQNISAQLREEKKKLKEAEAINEELTAMVTEDYLKADLARQLESVCKPFKQLEEKAAKRIEQLNSTFASSQQFHQTSRDLQSWLGEKLQDQSKPKPISAKVEVLQQTVEEHSKLQKALGEHEKAFNTIIGEGEMLLHNIDGAEKLALQGQLTTLSSNWEEVKKSSAEQADKLQTALMRSLKYQEHAEKLNSWIQECEASEGRVKLTVDPAAVETSISQLKALQKDVDKHRGLVEQLNTAADSLLEVANTDTDAIKEEKASTGKRVDNIVESLQSKRESSEKISHTVKEFNDACKEAKTQLEGAKKQVDAYDTQGVQAHSNKSLTNMKAQHKSLEAVQNQVEHMKALAKDLVVDVPDAEGVTDLLLQADSIEKDYSNLNKKLEETCQALEGKLQGIGQFQNNIREMFAQFTELDDELDSMSPVDLNLDTLKEQQDSIQSFVTKLQELMANTANAGDSCKKMLESEPSPDLLGLKRDLDALSKQCGKLLDRAKGREVQVQSTLTKLEELYGKLNQMEDKLCRAVDKEVSQEPVSMETEVINQQLEAFKAFQKEDIDPLQNQLQDINSLGQGLIQNAAKGTSTKKLEDDLEGVNSKWNTLNKKIAERSAQLHEALLHCGQFQDALESLLSWLTDTEELVANQKPPSAEFKVVKAQIQEQKLLQRLLDDRKPTVELIKKEGGKVAELAESVDKEKVAKEIECLGQRWDTLLKKAENRHKQLESILVVTQQFHETLEPLSEWLSATEKHLANSEPIGTETSKLEDQISQHKALEEEIMNHSKDLFQAVNLGQMLKTVSSVDDKEFVQSKLDTAQASYIELQERCRRKAEMLQQALANAQLFGEDEVALMNWLNEIHTRLSEVSVEDYRLEVLEKQLADQRALQSDIGLRKKNVDQAISNGVELLKQTTGDEVIVIQGKLDGIKTKYAEINSMSASVLKTLEQVLSLSSKLQHTHTDLSSWLEKAEAEINSFAHQEPVGEQLIHSQNRQTAMLKEIKDQKPVLDQLNELSSSLLDLIPWHTRESLDKLVSEDNERYRAAYDTLTQKVDQINADILKSQQFEQAADNELSWLTDAEGKLLSMGEIRLEQHQTTAQLQAQKIFSMDIMRHKDAVDEIVKTGKAIMTSKNPEEKEILKAKTQTLLEKYGVVSQLNSERCLQLERAQSLATQFWETYEELGPWLQETLNTFSQLPPPAIEYDTLRQQQEDLRQMRELIAEHKPHIDKMNKTGPQLLELSPVEGEPIREKYTATDQLYTKLKADVKQRAATLDEAISKSTQFHDKIDPMLESLERIAERLHQPPSISVEVDKIREQITENKTVSVDLEKLQPSYETLKQRGEEMIARSEGADKDLSAKAVQDKLDRMVFLWNDIQALVEEREAKLLDVMDLADKFWCDHTALIVTIKDSHDLLRELEEPGVDPSVVKQQQEFVEGFKEEIDGLQEELDGVQNQGAELMTACGEPDKPVIKKSLDEVNTAWENLNKMWKERGERLEEAMQAAVQFQDGLQGMFDWVDILESKLDSMSPVGTDLETVKQQIVELKEFKGEAYQLQIEMERLNHQAGLLLKKVTEEADRSAIQEPMSELKMLWDNLDEKIISRQHKLEGGLLALGQFQHALDELLAWMSHTEELLNEQKNAGGDPKAIEIELAKHNVLQIDVLAHKSTVETVNKAGNDLVQSSAGEEASSLQSKLENLNQRWKAILEKTEQRKQQLESSLLQAQGFHGEIEDMQQWLKDTERQLLASKAVGGLPDTAREQLNAHLELCSAFESKEELYQELQNKGQQLLTMMPEGPDSNTEQDLANLKEKWEAVQAKVAERKVKLEEALTVATDFHNSLQDFINWLTQAEQTLNTVSPASLILETIMFQIDEHKMFVTEVNSHREHIIELDKTGTHLKYFSQKQDVVLIKNLLLSVQGRWEKLVQRSVERGRLLDDARKRAKQFHENFNKLMEWLDESEKTLDSEVEIANDPDKIKTQLAQHKEFQKALGSKHSVYDTTTRTGRALKDKTTLQDDRQKLDDMLSELRDKWDTVCGKSVERQNKLEEALLFSGQFTDALQALIDWLYRVEPQLAEDQPVHGDIDLVLNLIDNHKVFQKELGKRTVSVQALKRSARELIENTHDDSSWVKVQMQELSTRWETVCNLSVSKQTRLEQALGQAEEFHSAVHILLEWLAEAEQSLRFHGSLPDDEEALRALIEQHKVFMKRLEEKRVALNKAASMGEAILSICHPDSITTIKHWNTIIKARFEEVQAWARQHQQRLATALTELLATQELLENLLTWLQWAETNLNDKDKEPLPQEIEEVKNLIAEHQAFMEEMTRKQPDVDKITKTHKRKAAAEPQIQSQIPVLDKGRAGRKRSPTQAMYASSTQAPIETKNPRVNLLVTKWQHVWLLALDRRRKLNDALDRLEELKEFANFDFDVWRKRYMRWMNHKKSRVMDFFRRIDKDQDGKVTRQEFIEGILSSKFPTSRLEMSAVADIFDRDGDGYIDYYEFVAALHPNKDAYKPLTDADKIEDEVTRQVAKCKCPKRFQVEQIGANKYRVSTFLCFGDSQQLRLVRILRSTVMVRVGGGWMALDEFLVKNDPCRAKGRTNVELREKFILPEGTTQVMASFRYRGRRSRPSSRGASPNRSTSSQSLPVPINPAATSTPKNPQHITRNYDKPWLTNSKPSTPLKSSDSFGSQGSKLRLPGYLSGKGFQSGEEGSLISAAVLKARTQTIESRKNSSRPGSKAGSRGSSRRGSDASDFDISDIQSVCSDVSETVGDSARATPRSASRQHGGKPSKIPTPQRRMTPTSKLAKGLKR</sequence>
<dbReference type="PROSITE" id="PS51460">
    <property type="entry name" value="GAR"/>
    <property type="match status" value="1"/>
</dbReference>
<feature type="coiled-coil region" evidence="13">
    <location>
        <begin position="3709"/>
        <end position="3743"/>
    </location>
</feature>
<dbReference type="FunFam" id="1.20.58.60:FF:000010">
    <property type="entry name" value="plectin isoform X2"/>
    <property type="match status" value="1"/>
</dbReference>
<evidence type="ECO:0000313" key="18">
    <source>
        <dbReference type="Ensembl" id="ENSPNYP00000026431.1"/>
    </source>
</evidence>
<dbReference type="Pfam" id="PF21097">
    <property type="entry name" value="SR_plectin_7"/>
    <property type="match status" value="1"/>
</dbReference>
<dbReference type="Gene3D" id="1.10.238.10">
    <property type="entry name" value="EF-hand"/>
    <property type="match status" value="1"/>
</dbReference>
<dbReference type="GO" id="GO:0005882">
    <property type="term" value="C:intermediate filament"/>
    <property type="evidence" value="ECO:0007669"/>
    <property type="project" value="TreeGrafter"/>
</dbReference>
<accession>A0A3B4GYT5</accession>
<feature type="compositionally biased region" description="Polar residues" evidence="14">
    <location>
        <begin position="4944"/>
        <end position="4962"/>
    </location>
</feature>
<evidence type="ECO:0000256" key="6">
    <source>
        <dbReference type="ARBA" id="ARBA00022553"/>
    </source>
</evidence>
<feature type="domain" description="SH3" evidence="15">
    <location>
        <begin position="569"/>
        <end position="626"/>
    </location>
</feature>
<feature type="coiled-coil region" evidence="13">
    <location>
        <begin position="2288"/>
        <end position="2322"/>
    </location>
</feature>
<dbReference type="FunFam" id="2.30.30.40:FF:000011">
    <property type="entry name" value="Microtubule-actin cross-linking factor 1"/>
    <property type="match status" value="1"/>
</dbReference>
<evidence type="ECO:0000256" key="10">
    <source>
        <dbReference type="ARBA" id="ARBA00023136"/>
    </source>
</evidence>
<feature type="region of interest" description="Disordered" evidence="14">
    <location>
        <begin position="4996"/>
        <end position="5083"/>
    </location>
</feature>
<dbReference type="Pfam" id="PF21020">
    <property type="entry name" value="Spectrin_4"/>
    <property type="match status" value="1"/>
</dbReference>
<dbReference type="Pfam" id="PF13499">
    <property type="entry name" value="EF-hand_7"/>
    <property type="match status" value="1"/>
</dbReference>
<dbReference type="FunFam" id="1.20.58.60:FF:000016">
    <property type="entry name" value="Microtubule-actin cross-linking factor 1"/>
    <property type="match status" value="1"/>
</dbReference>
<dbReference type="SUPFAM" id="SSF46966">
    <property type="entry name" value="Spectrin repeat"/>
    <property type="match status" value="26"/>
</dbReference>
<dbReference type="Pfam" id="PF21019">
    <property type="entry name" value="Spectrin_3"/>
    <property type="match status" value="1"/>
</dbReference>
<dbReference type="GO" id="GO:0005198">
    <property type="term" value="F:structural molecule activity"/>
    <property type="evidence" value="ECO:0007669"/>
    <property type="project" value="TreeGrafter"/>
</dbReference>
<feature type="coiled-coil region" evidence="13">
    <location>
        <begin position="3961"/>
        <end position="3999"/>
    </location>
</feature>
<feature type="coiled-coil region" evidence="13">
    <location>
        <begin position="2654"/>
        <end position="2685"/>
    </location>
</feature>
<dbReference type="SUPFAM" id="SSF47473">
    <property type="entry name" value="EF-hand"/>
    <property type="match status" value="1"/>
</dbReference>
<name>A0A3B4GYT5_9CICH</name>